<proteinExistence type="predicted"/>
<dbReference type="EMBL" id="AOKF01002925">
    <property type="protein sequence ID" value="EPN44130.1"/>
    <property type="molecule type" value="Genomic_DNA"/>
</dbReference>
<name>A0A656JQ08_PSESF</name>
<dbReference type="Proteomes" id="UP000018849">
    <property type="component" value="Unassembled WGS sequence"/>
</dbReference>
<dbReference type="AlphaFoldDB" id="A0A656JQ08"/>
<dbReference type="AntiFam" id="ANF00095">
    <property type="entry name" value="Shadow ORF (opposite ABC transporters)"/>
</dbReference>
<sequence>MSAPFHGSSPPLTVRPDEVRATRHAAFFHHQNPVAQGHRFALIMSHENRGDAQPTQKLIQLAAQAFTQLRVQRGQRLVE</sequence>
<comment type="caution">
    <text evidence="1">The sequence shown here is derived from an EMBL/GenBank/DDBJ whole genome shotgun (WGS) entry which is preliminary data.</text>
</comment>
<accession>A0A656JQ08</accession>
<protein>
    <submittedName>
        <fullName evidence="1">Uncharacterized protein</fullName>
    </submittedName>
</protein>
<gene>
    <name evidence="1" type="ORF">A245_34113</name>
</gene>
<reference evidence="1 2" key="1">
    <citation type="journal article" date="2013" name="PLoS Pathog.">
        <title>Genomic analysis of the Kiwifruit pathogen Pseudomonas syringae pv. actinidiae provides insight into the origins of an emergent plant disease.</title>
        <authorList>
            <person name="McCann H.C."/>
            <person name="Rikkerink E.H."/>
            <person name="Bertels F."/>
            <person name="Fiers M."/>
            <person name="Lu A."/>
            <person name="Rees-George J."/>
            <person name="Andersen M.T."/>
            <person name="Gleave A.P."/>
            <person name="Haubold B."/>
            <person name="Wohlers M.W."/>
            <person name="Guttman D.S."/>
            <person name="Wang P.W."/>
            <person name="Straub C."/>
            <person name="Vanneste J.L."/>
            <person name="Rainey P.B."/>
            <person name="Templeton M.D."/>
        </authorList>
    </citation>
    <scope>NUCLEOTIDE SEQUENCE [LARGE SCALE GENOMIC DNA]</scope>
    <source>
        <strain evidence="1 2">ICMP 19096</strain>
    </source>
</reference>
<evidence type="ECO:0000313" key="2">
    <source>
        <dbReference type="Proteomes" id="UP000018849"/>
    </source>
</evidence>
<organism evidence="1 2">
    <name type="scientific">Pseudomonas syringae pv. actinidiae ICMP 19096</name>
    <dbReference type="NCBI Taxonomy" id="1194405"/>
    <lineage>
        <taxon>Bacteria</taxon>
        <taxon>Pseudomonadati</taxon>
        <taxon>Pseudomonadota</taxon>
        <taxon>Gammaproteobacteria</taxon>
        <taxon>Pseudomonadales</taxon>
        <taxon>Pseudomonadaceae</taxon>
        <taxon>Pseudomonas</taxon>
        <taxon>Pseudomonas syringae</taxon>
    </lineage>
</organism>
<evidence type="ECO:0000313" key="1">
    <source>
        <dbReference type="EMBL" id="EPN44130.1"/>
    </source>
</evidence>